<dbReference type="PANTHER" id="PTHR43711:SF26">
    <property type="entry name" value="SENSOR HISTIDINE KINASE RCSC"/>
    <property type="match status" value="1"/>
</dbReference>
<comment type="caution">
    <text evidence="8">The sequence shown here is derived from an EMBL/GenBank/DDBJ whole genome shotgun (WGS) entry which is preliminary data.</text>
</comment>
<dbReference type="Proteomes" id="UP000441389">
    <property type="component" value="Unassembled WGS sequence"/>
</dbReference>
<keyword evidence="5" id="KW-0902">Two-component regulatory system</keyword>
<evidence type="ECO:0000256" key="5">
    <source>
        <dbReference type="ARBA" id="ARBA00023012"/>
    </source>
</evidence>
<feature type="domain" description="Histidine kinase" evidence="7">
    <location>
        <begin position="261"/>
        <end position="479"/>
    </location>
</feature>
<feature type="transmembrane region" description="Helical" evidence="6">
    <location>
        <begin position="141"/>
        <end position="158"/>
    </location>
</feature>
<evidence type="ECO:0000313" key="9">
    <source>
        <dbReference type="Proteomes" id="UP000441389"/>
    </source>
</evidence>
<evidence type="ECO:0000256" key="4">
    <source>
        <dbReference type="ARBA" id="ARBA00022777"/>
    </source>
</evidence>
<dbReference type="GO" id="GO:0000155">
    <property type="term" value="F:phosphorelay sensor kinase activity"/>
    <property type="evidence" value="ECO:0007669"/>
    <property type="project" value="InterPro"/>
</dbReference>
<dbReference type="Gene3D" id="1.10.287.130">
    <property type="match status" value="1"/>
</dbReference>
<keyword evidence="6" id="KW-0472">Membrane</keyword>
<dbReference type="Pfam" id="PF00512">
    <property type="entry name" value="HisKA"/>
    <property type="match status" value="1"/>
</dbReference>
<keyword evidence="9" id="KW-1185">Reference proteome</keyword>
<dbReference type="PROSITE" id="PS50109">
    <property type="entry name" value="HIS_KIN"/>
    <property type="match status" value="1"/>
</dbReference>
<evidence type="ECO:0000256" key="1">
    <source>
        <dbReference type="ARBA" id="ARBA00000085"/>
    </source>
</evidence>
<evidence type="ECO:0000256" key="6">
    <source>
        <dbReference type="SAM" id="Phobius"/>
    </source>
</evidence>
<evidence type="ECO:0000313" key="8">
    <source>
        <dbReference type="EMBL" id="MVO76714.1"/>
    </source>
</evidence>
<sequence length="488" mass="53341">MPNGRLTLFPGCRRLVRDRGKAMQLAISRLPAFSLSGLLDYFIPPEMRVNTEAHRRARMFMLSHVFGPILGNSIPLYLAITGISRDYRVVVFFLSILAFWAYPFALRATGRYQLLAFLSVQNLIFCVLWACYSYGGVSSPFLPWLLIFPLLAFLYLPPQGWVRNLLLVQIFGSAGLFLLRAFGGEPMPSVDLKDFQVIGMISMASVAIYFAMMSLYFAKMFHEQREFTRELNSLVSTSDNLRNLTAAANQASTAKADFVAGMSHELRTPLNAIIGYSQLLLEEAGDENDEATVKDLSHVHKAGSDLLRLIDDILSYSRIEAGKMPVHATLSRCADHLGTWLDDLAGSIGDYRIEVAVGDATSRSMLLDWTAAGSAVRHLVSGIASQHGKGRLMLSCDSAADGSIAFTFVDLTEEGAARPVVIIREMFEHGDDASPTKYGGTGIEIALAFKFAELLGGTIVSTTLGDGRPATVLTLPEHSSANPQPLAA</sequence>
<dbReference type="AlphaFoldDB" id="A0A6I4IX85"/>
<dbReference type="InterPro" id="IPR050736">
    <property type="entry name" value="Sensor_HK_Regulatory"/>
</dbReference>
<dbReference type="SUPFAM" id="SSF47384">
    <property type="entry name" value="Homodimeric domain of signal transducing histidine kinase"/>
    <property type="match status" value="1"/>
</dbReference>
<evidence type="ECO:0000256" key="3">
    <source>
        <dbReference type="ARBA" id="ARBA00022679"/>
    </source>
</evidence>
<feature type="transmembrane region" description="Helical" evidence="6">
    <location>
        <begin position="165"/>
        <end position="183"/>
    </location>
</feature>
<evidence type="ECO:0000256" key="2">
    <source>
        <dbReference type="ARBA" id="ARBA00012438"/>
    </source>
</evidence>
<dbReference type="InterPro" id="IPR036890">
    <property type="entry name" value="HATPase_C_sf"/>
</dbReference>
<keyword evidence="3" id="KW-0808">Transferase</keyword>
<dbReference type="InterPro" id="IPR036097">
    <property type="entry name" value="HisK_dim/P_sf"/>
</dbReference>
<dbReference type="PANTHER" id="PTHR43711">
    <property type="entry name" value="TWO-COMPONENT HISTIDINE KINASE"/>
    <property type="match status" value="1"/>
</dbReference>
<evidence type="ECO:0000259" key="7">
    <source>
        <dbReference type="PROSITE" id="PS50109"/>
    </source>
</evidence>
<keyword evidence="6" id="KW-1133">Transmembrane helix</keyword>
<proteinExistence type="predicted"/>
<dbReference type="CDD" id="cd00082">
    <property type="entry name" value="HisKA"/>
    <property type="match status" value="1"/>
</dbReference>
<feature type="transmembrane region" description="Helical" evidence="6">
    <location>
        <begin position="114"/>
        <end position="135"/>
    </location>
</feature>
<name>A0A6I4IX85_9SPHN</name>
<comment type="catalytic activity">
    <reaction evidence="1">
        <text>ATP + protein L-histidine = ADP + protein N-phospho-L-histidine.</text>
        <dbReference type="EC" id="2.7.13.3"/>
    </reaction>
</comment>
<accession>A0A6I4IX85</accession>
<feature type="transmembrane region" description="Helical" evidence="6">
    <location>
        <begin position="195"/>
        <end position="218"/>
    </location>
</feature>
<feature type="transmembrane region" description="Helical" evidence="6">
    <location>
        <begin position="89"/>
        <end position="107"/>
    </location>
</feature>
<protein>
    <recommendedName>
        <fullName evidence="2">histidine kinase</fullName>
        <ecNumber evidence="2">2.7.13.3</ecNumber>
    </recommendedName>
</protein>
<reference evidence="8 9" key="1">
    <citation type="submission" date="2019-12" db="EMBL/GenBank/DDBJ databases">
        <authorList>
            <person name="Huq M.A."/>
        </authorList>
    </citation>
    <scope>NUCLEOTIDE SEQUENCE [LARGE SCALE GENOMIC DNA]</scope>
    <source>
        <strain evidence="8 9">MAH-20</strain>
    </source>
</reference>
<dbReference type="InterPro" id="IPR005467">
    <property type="entry name" value="His_kinase_dom"/>
</dbReference>
<keyword evidence="4" id="KW-0418">Kinase</keyword>
<dbReference type="InterPro" id="IPR003661">
    <property type="entry name" value="HisK_dim/P_dom"/>
</dbReference>
<dbReference type="SUPFAM" id="SSF55874">
    <property type="entry name" value="ATPase domain of HSP90 chaperone/DNA topoisomerase II/histidine kinase"/>
    <property type="match status" value="1"/>
</dbReference>
<dbReference type="EMBL" id="WQMS01000001">
    <property type="protein sequence ID" value="MVO76714.1"/>
    <property type="molecule type" value="Genomic_DNA"/>
</dbReference>
<organism evidence="8 9">
    <name type="scientific">Sphingomonas horti</name>
    <dbReference type="NCBI Taxonomy" id="2682842"/>
    <lineage>
        <taxon>Bacteria</taxon>
        <taxon>Pseudomonadati</taxon>
        <taxon>Pseudomonadota</taxon>
        <taxon>Alphaproteobacteria</taxon>
        <taxon>Sphingomonadales</taxon>
        <taxon>Sphingomonadaceae</taxon>
        <taxon>Sphingomonas</taxon>
    </lineage>
</organism>
<dbReference type="SMART" id="SM00388">
    <property type="entry name" value="HisKA"/>
    <property type="match status" value="1"/>
</dbReference>
<keyword evidence="6" id="KW-0812">Transmembrane</keyword>
<feature type="transmembrane region" description="Helical" evidence="6">
    <location>
        <begin position="64"/>
        <end position="83"/>
    </location>
</feature>
<dbReference type="EC" id="2.7.13.3" evidence="2"/>
<gene>
    <name evidence="8" type="ORF">GON01_02000</name>
</gene>